<keyword evidence="2" id="KW-1003">Cell membrane</keyword>
<sequence>MTAGFGIEKLGLVSLRYPWICLLVVAVITPFAIFGATHNRFSSDVREIFRSDDPAFVQLDLLNERFPASQPDLQIVTESETPFDTKDLEALRTLRDNLLKIDGVTGVLSMFTAVTAPEDEDTEPQPVFPEDLSKLQGNAAARKEITDHPLVHGKLLDDDWTIAVFALTLEQLAEDTEGQAAERALVAEIGKTTQETLAGTNVTARLTGLAVIRDEILSGLSRDQRSFGLYAIGIGIIVCWIFLRSVPLIIIAVVPAIIAVAWLRGGMWLFGQDINLLTGIAPTIILVIVLSNCLHLLFSIRRGLERGDSLETAIDGAVRRVGPACVLTSLTTALAMSSLIWMPHSFIAHFGITTASGTAMSLILTLLMVPALSVLLLRGFAKKVHGKTQQTDIFRKGIDGLCAKAADAVTSYPRAIALVGLLLTVGGLWLHVLNEPQYSYANNMPPQSTALKAIQAYDSKLAGASTLEVLLYFPKDHALKSYKTIEIIREVHKILDDEPAFGAVTSLHTVEEWLGGGDVGEDRLIGFLEAKNTRDFAASFVALKENAIRISAQFHAMTSDQMTPILDKVERKMQKVEAKNPGLKIAVTGIVPVSSAASHEMIKQLNISLITAIGLILVLIGVGMRSLRAGLASVLPNLFPIAMGGAYLHLVEGGLEFTSLVAFAVGFGIAVDATIHYLTRYRLERESLDSVAAALKKTTMDVGPVVIMATVLIAGGIGTTMLSRLPTVALYGTIVVIVLTSAVIGALLFLPAVMSTMERYWPSRWTGKSKVKTEAPETEPAGSDEPKTEST</sequence>
<dbReference type="PANTHER" id="PTHR33406:SF12">
    <property type="entry name" value="BLR2997 PROTEIN"/>
    <property type="match status" value="1"/>
</dbReference>
<evidence type="ECO:0000256" key="6">
    <source>
        <dbReference type="SAM" id="MobiDB-lite"/>
    </source>
</evidence>
<evidence type="ECO:0000256" key="1">
    <source>
        <dbReference type="ARBA" id="ARBA00004651"/>
    </source>
</evidence>
<evidence type="ECO:0000256" key="7">
    <source>
        <dbReference type="SAM" id="Phobius"/>
    </source>
</evidence>
<keyword evidence="3 7" id="KW-0812">Transmembrane</keyword>
<keyword evidence="5 7" id="KW-0472">Membrane</keyword>
<dbReference type="AlphaFoldDB" id="A0A1E3VWR2"/>
<dbReference type="RefSeq" id="WP_083240780.1">
    <property type="nucleotide sequence ID" value="NZ_LPWG01000014.1"/>
</dbReference>
<feature type="transmembrane region" description="Helical" evidence="7">
    <location>
        <begin position="17"/>
        <end position="36"/>
    </location>
</feature>
<evidence type="ECO:0000256" key="4">
    <source>
        <dbReference type="ARBA" id="ARBA00022989"/>
    </source>
</evidence>
<dbReference type="Pfam" id="PF03176">
    <property type="entry name" value="MMPL"/>
    <property type="match status" value="2"/>
</dbReference>
<evidence type="ECO:0000259" key="8">
    <source>
        <dbReference type="PROSITE" id="PS50156"/>
    </source>
</evidence>
<protein>
    <recommendedName>
        <fullName evidence="8">SSD domain-containing protein</fullName>
    </recommendedName>
</protein>
<dbReference type="OrthoDB" id="9794724at2"/>
<evidence type="ECO:0000256" key="5">
    <source>
        <dbReference type="ARBA" id="ARBA00023136"/>
    </source>
</evidence>
<dbReference type="Gene3D" id="1.20.1640.10">
    <property type="entry name" value="Multidrug efflux transporter AcrB transmembrane domain"/>
    <property type="match status" value="2"/>
</dbReference>
<feature type="transmembrane region" description="Helical" evidence="7">
    <location>
        <begin position="728"/>
        <end position="750"/>
    </location>
</feature>
<gene>
    <name evidence="9" type="ORF">AUC68_10695</name>
</gene>
<dbReference type="Proteomes" id="UP000094501">
    <property type="component" value="Unassembled WGS sequence"/>
</dbReference>
<dbReference type="PROSITE" id="PS50156">
    <property type="entry name" value="SSD"/>
    <property type="match status" value="1"/>
</dbReference>
<keyword evidence="4 7" id="KW-1133">Transmembrane helix</keyword>
<keyword evidence="10" id="KW-1185">Reference proteome</keyword>
<evidence type="ECO:0000313" key="10">
    <source>
        <dbReference type="Proteomes" id="UP000094501"/>
    </source>
</evidence>
<proteinExistence type="predicted"/>
<comment type="caution">
    <text evidence="9">The sequence shown here is derived from an EMBL/GenBank/DDBJ whole genome shotgun (WGS) entry which is preliminary data.</text>
</comment>
<feature type="transmembrane region" description="Helical" evidence="7">
    <location>
        <begin position="321"/>
        <end position="341"/>
    </location>
</feature>
<evidence type="ECO:0000256" key="3">
    <source>
        <dbReference type="ARBA" id="ARBA00022692"/>
    </source>
</evidence>
<reference evidence="9 10" key="1">
    <citation type="journal article" date="2016" name="Environ. Microbiol.">
        <title>New Methyloceanibacter diversity from North Sea sediments includes methanotroph containing solely the soluble methane monooxygenase.</title>
        <authorList>
            <person name="Vekeman B."/>
            <person name="Kerckhof F.M."/>
            <person name="Cremers G."/>
            <person name="de Vos P."/>
            <person name="Vandamme P."/>
            <person name="Boon N."/>
            <person name="Op den Camp H.J."/>
            <person name="Heylen K."/>
        </authorList>
    </citation>
    <scope>NUCLEOTIDE SEQUENCE [LARGE SCALE GENOMIC DNA]</scope>
    <source>
        <strain evidence="9 10">R-67174</strain>
    </source>
</reference>
<dbReference type="EMBL" id="LPWG01000014">
    <property type="protein sequence ID" value="ODR97973.1"/>
    <property type="molecule type" value="Genomic_DNA"/>
</dbReference>
<dbReference type="InterPro" id="IPR004869">
    <property type="entry name" value="MMPL_dom"/>
</dbReference>
<evidence type="ECO:0000313" key="9">
    <source>
        <dbReference type="EMBL" id="ODR97973.1"/>
    </source>
</evidence>
<feature type="transmembrane region" description="Helical" evidence="7">
    <location>
        <begin position="657"/>
        <end position="679"/>
    </location>
</feature>
<feature type="region of interest" description="Disordered" evidence="6">
    <location>
        <begin position="767"/>
        <end position="791"/>
    </location>
</feature>
<organism evidence="9 10">
    <name type="scientific">Methyloceanibacter methanicus</name>
    <dbReference type="NCBI Taxonomy" id="1774968"/>
    <lineage>
        <taxon>Bacteria</taxon>
        <taxon>Pseudomonadati</taxon>
        <taxon>Pseudomonadota</taxon>
        <taxon>Alphaproteobacteria</taxon>
        <taxon>Hyphomicrobiales</taxon>
        <taxon>Hyphomicrobiaceae</taxon>
        <taxon>Methyloceanibacter</taxon>
    </lineage>
</organism>
<comment type="subcellular location">
    <subcellularLocation>
        <location evidence="1">Cell membrane</location>
        <topology evidence="1">Multi-pass membrane protein</topology>
    </subcellularLocation>
</comment>
<feature type="transmembrane region" description="Helical" evidence="7">
    <location>
        <begin position="700"/>
        <end position="722"/>
    </location>
</feature>
<dbReference type="PANTHER" id="PTHR33406">
    <property type="entry name" value="MEMBRANE PROTEIN MJ1562-RELATED"/>
    <property type="match status" value="1"/>
</dbReference>
<dbReference type="STRING" id="1774968.AUC68_10695"/>
<feature type="transmembrane region" description="Helical" evidence="7">
    <location>
        <begin position="274"/>
        <end position="300"/>
    </location>
</feature>
<dbReference type="InterPro" id="IPR050545">
    <property type="entry name" value="Mycobact_MmpL"/>
</dbReference>
<dbReference type="SUPFAM" id="SSF82866">
    <property type="entry name" value="Multidrug efflux transporter AcrB transmembrane domain"/>
    <property type="match status" value="2"/>
</dbReference>
<feature type="transmembrane region" description="Helical" evidence="7">
    <location>
        <begin position="605"/>
        <end position="624"/>
    </location>
</feature>
<name>A0A1E3VWR2_9HYPH</name>
<feature type="transmembrane region" description="Helical" evidence="7">
    <location>
        <begin position="229"/>
        <end position="262"/>
    </location>
</feature>
<dbReference type="InterPro" id="IPR000731">
    <property type="entry name" value="SSD"/>
</dbReference>
<feature type="domain" description="SSD" evidence="8">
    <location>
        <begin position="248"/>
        <end position="375"/>
    </location>
</feature>
<evidence type="ECO:0000256" key="2">
    <source>
        <dbReference type="ARBA" id="ARBA00022475"/>
    </source>
</evidence>
<accession>A0A1E3VWR2</accession>
<feature type="transmembrane region" description="Helical" evidence="7">
    <location>
        <begin position="347"/>
        <end position="377"/>
    </location>
</feature>
<dbReference type="GO" id="GO:0005886">
    <property type="term" value="C:plasma membrane"/>
    <property type="evidence" value="ECO:0007669"/>
    <property type="project" value="UniProtKB-SubCell"/>
</dbReference>